<feature type="domain" description="HTH marR-type" evidence="2">
    <location>
        <begin position="14"/>
        <end position="60"/>
    </location>
</feature>
<dbReference type="RefSeq" id="WP_071894089.1">
    <property type="nucleotide sequence ID" value="NZ_CP018135.1"/>
</dbReference>
<dbReference type="InterPro" id="IPR011991">
    <property type="entry name" value="ArsR-like_HTH"/>
</dbReference>
<proteinExistence type="inferred from homology"/>
<dbReference type="Proteomes" id="UP000183530">
    <property type="component" value="Chromosome"/>
</dbReference>
<dbReference type="AlphaFoldDB" id="A0A1L2ZNI6"/>
<sequence length="408" mass="42949">MQRGSNLERLGDYNQAVILEGIRLAPEGISRVELAEETKLSPQTVSNVVRRLLDDGMVREDRTIINGPGKPRTVLQLENNRLLGVGIHLDPGVMTLVAVNLAGEKVAEESRPIPVGSQNEIIREITDAVNVLIRSNRHKRANYVGVGIAAPGPIDVENGRLINPPLLNGWKGIELVGPLSKSLRMPVTLAKDTVAMTIAEQWIGGGQGHNNFIFTYVGSGIGVGMVIDGQVVHGVSGNAGEIGHFVVGETGVECGVCGRSDCVASTLDRTFLLGLAKEGGVDLGMSEEDIAADPNAALGRLAEIAREGDEAAKKIILMVAERLGSALGTLVSVMDLDTVFVGGHTWNDVSEFVLEPVAAVINRHFLGAGSHAVTVQNTALGTSVGAMGGACLILDSHISPRASSLLLR</sequence>
<organism evidence="3 4">
    <name type="scientific">Neomicrococcus aestuarii</name>
    <dbReference type="NCBI Taxonomy" id="556325"/>
    <lineage>
        <taxon>Bacteria</taxon>
        <taxon>Bacillati</taxon>
        <taxon>Actinomycetota</taxon>
        <taxon>Actinomycetes</taxon>
        <taxon>Micrococcales</taxon>
        <taxon>Micrococcaceae</taxon>
        <taxon>Neomicrococcus</taxon>
    </lineage>
</organism>
<dbReference type="PANTHER" id="PTHR18964">
    <property type="entry name" value="ROK (REPRESSOR, ORF, KINASE) FAMILY"/>
    <property type="match status" value="1"/>
</dbReference>
<dbReference type="SUPFAM" id="SSF53067">
    <property type="entry name" value="Actin-like ATPase domain"/>
    <property type="match status" value="1"/>
</dbReference>
<dbReference type="STRING" id="556325.BHE16_05780"/>
<dbReference type="Gene3D" id="1.10.10.10">
    <property type="entry name" value="Winged helix-like DNA-binding domain superfamily/Winged helix DNA-binding domain"/>
    <property type="match status" value="1"/>
</dbReference>
<accession>A0A1L2ZNI6</accession>
<dbReference type="InterPro" id="IPR036390">
    <property type="entry name" value="WH_DNA-bd_sf"/>
</dbReference>
<dbReference type="PROSITE" id="PS01125">
    <property type="entry name" value="ROK"/>
    <property type="match status" value="1"/>
</dbReference>
<keyword evidence="4" id="KW-1185">Reference proteome</keyword>
<evidence type="ECO:0000313" key="4">
    <source>
        <dbReference type="Proteomes" id="UP000183530"/>
    </source>
</evidence>
<name>A0A1L2ZNI6_9MICC</name>
<dbReference type="InterPro" id="IPR036388">
    <property type="entry name" value="WH-like_DNA-bd_sf"/>
</dbReference>
<dbReference type="Pfam" id="PF00480">
    <property type="entry name" value="ROK"/>
    <property type="match status" value="1"/>
</dbReference>
<gene>
    <name evidence="3" type="ORF">BHE16_05780</name>
</gene>
<dbReference type="KEGG" id="nae:BHE16_05780"/>
<dbReference type="EMBL" id="CP018135">
    <property type="protein sequence ID" value="APF40608.1"/>
    <property type="molecule type" value="Genomic_DNA"/>
</dbReference>
<dbReference type="PANTHER" id="PTHR18964:SF173">
    <property type="entry name" value="GLUCOKINASE"/>
    <property type="match status" value="1"/>
</dbReference>
<evidence type="ECO:0000313" key="3">
    <source>
        <dbReference type="EMBL" id="APF40608.1"/>
    </source>
</evidence>
<comment type="similarity">
    <text evidence="1">Belongs to the ROK (NagC/XylR) family.</text>
</comment>
<dbReference type="InterPro" id="IPR000600">
    <property type="entry name" value="ROK"/>
</dbReference>
<dbReference type="InterPro" id="IPR043129">
    <property type="entry name" value="ATPase_NBD"/>
</dbReference>
<dbReference type="Gene3D" id="3.30.420.40">
    <property type="match status" value="2"/>
</dbReference>
<evidence type="ECO:0000259" key="2">
    <source>
        <dbReference type="Pfam" id="PF12802"/>
    </source>
</evidence>
<dbReference type="Pfam" id="PF12802">
    <property type="entry name" value="MarR_2"/>
    <property type="match status" value="1"/>
</dbReference>
<dbReference type="CDD" id="cd00090">
    <property type="entry name" value="HTH_ARSR"/>
    <property type="match status" value="1"/>
</dbReference>
<protein>
    <recommendedName>
        <fullName evidence="2">HTH marR-type domain-containing protein</fullName>
    </recommendedName>
</protein>
<dbReference type="GO" id="GO:0003700">
    <property type="term" value="F:DNA-binding transcription factor activity"/>
    <property type="evidence" value="ECO:0007669"/>
    <property type="project" value="InterPro"/>
</dbReference>
<reference evidence="3 4" key="1">
    <citation type="submission" date="2016-11" db="EMBL/GenBank/DDBJ databases">
        <title>Genome sequencing of Zhihengliuella aestuarii B18 antagonistic to Plasmodiophora brassicae.</title>
        <authorList>
            <person name="Luo Y."/>
        </authorList>
    </citation>
    <scope>NUCLEOTIDE SEQUENCE [LARGE SCALE GENOMIC DNA]</scope>
    <source>
        <strain evidence="3 4">B18</strain>
    </source>
</reference>
<evidence type="ECO:0000256" key="1">
    <source>
        <dbReference type="ARBA" id="ARBA00006479"/>
    </source>
</evidence>
<dbReference type="InterPro" id="IPR049874">
    <property type="entry name" value="ROK_cs"/>
</dbReference>
<dbReference type="SUPFAM" id="SSF46785">
    <property type="entry name" value="Winged helix' DNA-binding domain"/>
    <property type="match status" value="1"/>
</dbReference>
<dbReference type="OrthoDB" id="4083144at2"/>
<dbReference type="InterPro" id="IPR000835">
    <property type="entry name" value="HTH_MarR-typ"/>
</dbReference>